<dbReference type="AlphaFoldDB" id="Q1JZ42"/>
<feature type="domain" description="Putative auto-transporter adhesin head GIN" evidence="1">
    <location>
        <begin position="44"/>
        <end position="204"/>
    </location>
</feature>
<gene>
    <name evidence="2" type="ORF">Dace_1314</name>
</gene>
<name>Q1JZ42_DESA6</name>
<dbReference type="Proteomes" id="UP000005695">
    <property type="component" value="Unassembled WGS sequence"/>
</dbReference>
<dbReference type="Pfam" id="PF10988">
    <property type="entry name" value="DUF2807"/>
    <property type="match status" value="1"/>
</dbReference>
<proteinExistence type="predicted"/>
<protein>
    <recommendedName>
        <fullName evidence="1">Putative auto-transporter adhesin head GIN domain-containing protein</fullName>
    </recommendedName>
</protein>
<dbReference type="EMBL" id="AAEW02000010">
    <property type="protein sequence ID" value="EAT15452.1"/>
    <property type="molecule type" value="Genomic_DNA"/>
</dbReference>
<evidence type="ECO:0000313" key="2">
    <source>
        <dbReference type="EMBL" id="EAT15452.1"/>
    </source>
</evidence>
<reference evidence="2" key="1">
    <citation type="submission" date="2006-05" db="EMBL/GenBank/DDBJ databases">
        <title>Annotation of the draft genome assembly of Desulfuromonas acetoxidans DSM 684.</title>
        <authorList>
            <consortium name="US DOE Joint Genome Institute (JGI-ORNL)"/>
            <person name="Larimer F."/>
            <person name="Land M."/>
            <person name="Hauser L."/>
        </authorList>
    </citation>
    <scope>NUCLEOTIDE SEQUENCE [LARGE SCALE GENOMIC DNA]</scope>
    <source>
        <strain evidence="2">DSM 684</strain>
    </source>
</reference>
<comment type="caution">
    <text evidence="2">The sequence shown here is derived from an EMBL/GenBank/DDBJ whole genome shotgun (WGS) entry which is preliminary data.</text>
</comment>
<evidence type="ECO:0000259" key="1">
    <source>
        <dbReference type="Pfam" id="PF10988"/>
    </source>
</evidence>
<organism evidence="2 3">
    <name type="scientific">Desulfuromonas acetoxidans (strain DSM 684 / 11070)</name>
    <dbReference type="NCBI Taxonomy" id="281689"/>
    <lineage>
        <taxon>Bacteria</taxon>
        <taxon>Pseudomonadati</taxon>
        <taxon>Thermodesulfobacteriota</taxon>
        <taxon>Desulfuromonadia</taxon>
        <taxon>Desulfuromonadales</taxon>
        <taxon>Desulfuromonadaceae</taxon>
        <taxon>Desulfuromonas</taxon>
    </lineage>
</organism>
<sequence>MLRHRLISFVMFLAILISVPPLSWANSCLQGTGLLGQQQRTLAAFDHIVLQGSFTLKVRVTGQNLCTVSGDENLLDEVVTQVEDGELLIAPKTALQLKQPMVINLEVADLAGVTAEGAHRVEIDDLLCPAFVLTLDGACSARLTGFASLLEAELSGASTLEAEHLECCDASVVANGTTVAKLQVKKSLGVHASGIAEVLYRGEPELAVVDLTGRARVAPLD</sequence>
<reference evidence="2" key="2">
    <citation type="submission" date="2006-05" db="EMBL/GenBank/DDBJ databases">
        <title>Sequencing of the draft genome and assembly of Desulfuromonas acetoxidans DSM 684.</title>
        <authorList>
            <consortium name="US DOE Joint Genome Institute (JGI-PGF)"/>
            <person name="Copeland A."/>
            <person name="Lucas S."/>
            <person name="Lapidus A."/>
            <person name="Barry K."/>
            <person name="Detter J.C."/>
            <person name="Glavina del Rio T."/>
            <person name="Hammon N."/>
            <person name="Israni S."/>
            <person name="Dalin E."/>
            <person name="Tice H."/>
            <person name="Bruce D."/>
            <person name="Pitluck S."/>
            <person name="Richardson P."/>
        </authorList>
    </citation>
    <scope>NUCLEOTIDE SEQUENCE [LARGE SCALE GENOMIC DNA]</scope>
    <source>
        <strain evidence="2">DSM 684</strain>
    </source>
</reference>
<accession>Q1JZ42</accession>
<dbReference type="InterPro" id="IPR021255">
    <property type="entry name" value="DUF2807"/>
</dbReference>
<evidence type="ECO:0000313" key="3">
    <source>
        <dbReference type="Proteomes" id="UP000005695"/>
    </source>
</evidence>
<keyword evidence="3" id="KW-1185">Reference proteome</keyword>
<dbReference type="Gene3D" id="2.160.20.120">
    <property type="match status" value="1"/>
</dbReference>